<feature type="region of interest" description="Disordered" evidence="1">
    <location>
        <begin position="77"/>
        <end position="106"/>
    </location>
</feature>
<evidence type="ECO:0000313" key="2">
    <source>
        <dbReference type="Ensembl" id="ENSFTIP00000007393.1"/>
    </source>
</evidence>
<evidence type="ECO:0000256" key="1">
    <source>
        <dbReference type="SAM" id="MobiDB-lite"/>
    </source>
</evidence>
<dbReference type="OrthoDB" id="121932at2759"/>
<protein>
    <submittedName>
        <fullName evidence="2">Uncharacterized protein</fullName>
    </submittedName>
</protein>
<organism evidence="2 3">
    <name type="scientific">Falco tinnunculus</name>
    <name type="common">Common kestrel</name>
    <dbReference type="NCBI Taxonomy" id="100819"/>
    <lineage>
        <taxon>Eukaryota</taxon>
        <taxon>Metazoa</taxon>
        <taxon>Chordata</taxon>
        <taxon>Craniata</taxon>
        <taxon>Vertebrata</taxon>
        <taxon>Euteleostomi</taxon>
        <taxon>Archelosauria</taxon>
        <taxon>Archosauria</taxon>
        <taxon>Dinosauria</taxon>
        <taxon>Saurischia</taxon>
        <taxon>Theropoda</taxon>
        <taxon>Coelurosauria</taxon>
        <taxon>Aves</taxon>
        <taxon>Neognathae</taxon>
        <taxon>Neoaves</taxon>
        <taxon>Telluraves</taxon>
        <taxon>Australaves</taxon>
        <taxon>Falconiformes</taxon>
        <taxon>Falconidae</taxon>
        <taxon>Falco</taxon>
    </lineage>
</organism>
<dbReference type="Ensembl" id="ENSFTIT00000007710.1">
    <property type="protein sequence ID" value="ENSFTIP00000007393.1"/>
    <property type="gene ID" value="ENSFTIG00000005039.1"/>
</dbReference>
<reference evidence="2" key="1">
    <citation type="submission" date="2025-08" db="UniProtKB">
        <authorList>
            <consortium name="Ensembl"/>
        </authorList>
    </citation>
    <scope>IDENTIFICATION</scope>
</reference>
<accession>A0A8C4U347</accession>
<name>A0A8C4U347_FALTI</name>
<sequence>MVQIVISSAGAGGLAQWVLVELQGEVEPRQSGGLAGSLLGDLHYTCEVRQPTAVPRHQGMGALSTLTLLLFSLGGPRSNSWDTCSPCNDSISETSRAEAQLPSQVR</sequence>
<keyword evidence="3" id="KW-1185">Reference proteome</keyword>
<reference evidence="2" key="2">
    <citation type="submission" date="2025-09" db="UniProtKB">
        <authorList>
            <consortium name="Ensembl"/>
        </authorList>
    </citation>
    <scope>IDENTIFICATION</scope>
</reference>
<proteinExistence type="predicted"/>
<evidence type="ECO:0000313" key="3">
    <source>
        <dbReference type="Proteomes" id="UP000694562"/>
    </source>
</evidence>
<dbReference type="AlphaFoldDB" id="A0A8C4U347"/>
<feature type="compositionally biased region" description="Polar residues" evidence="1">
    <location>
        <begin position="77"/>
        <end position="94"/>
    </location>
</feature>
<dbReference type="Proteomes" id="UP000694562">
    <property type="component" value="Unplaced"/>
</dbReference>